<keyword evidence="1" id="KW-0805">Transcription regulation</keyword>
<organism evidence="5 6">
    <name type="scientific">Bradyrhizobium canariense</name>
    <dbReference type="NCBI Taxonomy" id="255045"/>
    <lineage>
        <taxon>Bacteria</taxon>
        <taxon>Pseudomonadati</taxon>
        <taxon>Pseudomonadota</taxon>
        <taxon>Alphaproteobacteria</taxon>
        <taxon>Hyphomicrobiales</taxon>
        <taxon>Nitrobacteraceae</taxon>
        <taxon>Bradyrhizobium</taxon>
    </lineage>
</organism>
<dbReference type="GO" id="GO:0043565">
    <property type="term" value="F:sequence-specific DNA binding"/>
    <property type="evidence" value="ECO:0007669"/>
    <property type="project" value="InterPro"/>
</dbReference>
<dbReference type="InterPro" id="IPR018060">
    <property type="entry name" value="HTH_AraC"/>
</dbReference>
<evidence type="ECO:0000259" key="4">
    <source>
        <dbReference type="PROSITE" id="PS01124"/>
    </source>
</evidence>
<feature type="domain" description="HTH araC/xylS-type" evidence="4">
    <location>
        <begin position="210"/>
        <end position="309"/>
    </location>
</feature>
<dbReference type="SUPFAM" id="SSF46689">
    <property type="entry name" value="Homeodomain-like"/>
    <property type="match status" value="1"/>
</dbReference>
<dbReference type="PROSITE" id="PS01124">
    <property type="entry name" value="HTH_ARAC_FAMILY_2"/>
    <property type="match status" value="1"/>
</dbReference>
<dbReference type="AlphaFoldDB" id="A0A1H1UU30"/>
<sequence length="340" mass="38027">MTPTTFATQNLRPRDQLRAWQEWFAPVFDISPMEQAEEGFSAKNIVWSLGDISISRVSAASVHVKRAKANLAKAPIDHWVLTYCRQGVTKVQTPKGEFDAAGGVPFLWSLGEQFESKRTRVDRTQILLSREAFHDLAPLLDAARGAVLEKPWGGLLGDYILAVERWLPLMKESDAPRLTAAVRNMVAACIAPSAEHGFLAREEIDCGLLERVRRIIQAQLQSLQLQPAVLCRMLGISRSQLYRLFERTGGVAHYIQRQRLLRVCAVLSDPANQRPIAAIAADFCFEDASSFSRAFRQEFGCSPSEVRSAAKVGIPLVATRRNEMKAEVVRFADLFTVFRD</sequence>
<dbReference type="Proteomes" id="UP000243904">
    <property type="component" value="Chromosome I"/>
</dbReference>
<reference evidence="6" key="1">
    <citation type="submission" date="2016-10" db="EMBL/GenBank/DDBJ databases">
        <authorList>
            <person name="Varghese N."/>
            <person name="Submissions S."/>
        </authorList>
    </citation>
    <scope>NUCLEOTIDE SEQUENCE [LARGE SCALE GENOMIC DNA]</scope>
    <source>
        <strain evidence="6">GAS369</strain>
    </source>
</reference>
<dbReference type="Gene3D" id="1.10.10.60">
    <property type="entry name" value="Homeodomain-like"/>
    <property type="match status" value="1"/>
</dbReference>
<dbReference type="RefSeq" id="WP_146687866.1">
    <property type="nucleotide sequence ID" value="NZ_LT629750.1"/>
</dbReference>
<gene>
    <name evidence="5" type="ORF">SAMN05444158_3089</name>
</gene>
<keyword evidence="3" id="KW-0804">Transcription</keyword>
<keyword evidence="6" id="KW-1185">Reference proteome</keyword>
<evidence type="ECO:0000313" key="5">
    <source>
        <dbReference type="EMBL" id="SDS75596.1"/>
    </source>
</evidence>
<dbReference type="InterPro" id="IPR009057">
    <property type="entry name" value="Homeodomain-like_sf"/>
</dbReference>
<dbReference type="InterPro" id="IPR050204">
    <property type="entry name" value="AraC_XylS_family_regulators"/>
</dbReference>
<evidence type="ECO:0000256" key="3">
    <source>
        <dbReference type="ARBA" id="ARBA00023163"/>
    </source>
</evidence>
<protein>
    <submittedName>
        <fullName evidence="5">Transcriptional regulator, AraC family</fullName>
    </submittedName>
</protein>
<keyword evidence="2" id="KW-0238">DNA-binding</keyword>
<dbReference type="PANTHER" id="PTHR46796">
    <property type="entry name" value="HTH-TYPE TRANSCRIPTIONAL ACTIVATOR RHAS-RELATED"/>
    <property type="match status" value="1"/>
</dbReference>
<dbReference type="EMBL" id="LT629750">
    <property type="protein sequence ID" value="SDS75596.1"/>
    <property type="molecule type" value="Genomic_DNA"/>
</dbReference>
<proteinExistence type="predicted"/>
<dbReference type="PANTHER" id="PTHR46796:SF6">
    <property type="entry name" value="ARAC SUBFAMILY"/>
    <property type="match status" value="1"/>
</dbReference>
<accession>A0A1H1UU30</accession>
<name>A0A1H1UU30_9BRAD</name>
<evidence type="ECO:0000256" key="2">
    <source>
        <dbReference type="ARBA" id="ARBA00023125"/>
    </source>
</evidence>
<dbReference type="Pfam" id="PF12833">
    <property type="entry name" value="HTH_18"/>
    <property type="match status" value="1"/>
</dbReference>
<dbReference type="SMART" id="SM00342">
    <property type="entry name" value="HTH_ARAC"/>
    <property type="match status" value="1"/>
</dbReference>
<evidence type="ECO:0000256" key="1">
    <source>
        <dbReference type="ARBA" id="ARBA00023015"/>
    </source>
</evidence>
<dbReference type="GO" id="GO:0003700">
    <property type="term" value="F:DNA-binding transcription factor activity"/>
    <property type="evidence" value="ECO:0007669"/>
    <property type="project" value="InterPro"/>
</dbReference>
<evidence type="ECO:0000313" key="6">
    <source>
        <dbReference type="Proteomes" id="UP000243904"/>
    </source>
</evidence>